<dbReference type="GO" id="GO:0006357">
    <property type="term" value="P:regulation of transcription by RNA polymerase II"/>
    <property type="evidence" value="ECO:0007669"/>
    <property type="project" value="TreeGrafter"/>
</dbReference>
<reference evidence="8" key="1">
    <citation type="submission" date="2025-08" db="UniProtKB">
        <authorList>
            <consortium name="Ensembl"/>
        </authorList>
    </citation>
    <scope>IDENTIFICATION</scope>
</reference>
<keyword evidence="9" id="KW-1185">Reference proteome</keyword>
<dbReference type="GO" id="GO:0003700">
    <property type="term" value="F:DNA-binding transcription factor activity"/>
    <property type="evidence" value="ECO:0007669"/>
    <property type="project" value="UniProtKB-UniRule"/>
</dbReference>
<dbReference type="InterPro" id="IPR038441">
    <property type="entry name" value="THAP_Znf_sf"/>
</dbReference>
<dbReference type="PROSITE" id="PS50950">
    <property type="entry name" value="ZF_THAP"/>
    <property type="match status" value="1"/>
</dbReference>
<evidence type="ECO:0000313" key="8">
    <source>
        <dbReference type="Ensembl" id="ENSHCOP00000007869.1"/>
    </source>
</evidence>
<evidence type="ECO:0000256" key="4">
    <source>
        <dbReference type="ARBA" id="ARBA00023125"/>
    </source>
</evidence>
<keyword evidence="6" id="KW-0805">Transcription regulation</keyword>
<evidence type="ECO:0000259" key="7">
    <source>
        <dbReference type="PROSITE" id="PS50950"/>
    </source>
</evidence>
<comment type="similarity">
    <text evidence="6">Belongs to the THAP1 family.</text>
</comment>
<keyword evidence="3" id="KW-0862">Zinc</keyword>
<sequence length="104" mass="12029">MSSHCVAYGCGKTAENDVTLFRFPKDPEEFHKWEKQVQRTRSNWFASPNCHLCSDHFGKDYFESISPFGVPKLKPGAVPTVFVLIFYKLKSQCLFFNITMLPFL</sequence>
<dbReference type="SMART" id="SM00692">
    <property type="entry name" value="DM3"/>
    <property type="match status" value="1"/>
</dbReference>
<evidence type="ECO:0000256" key="5">
    <source>
        <dbReference type="PROSITE-ProRule" id="PRU00309"/>
    </source>
</evidence>
<organism evidence="8 9">
    <name type="scientific">Hippocampus comes</name>
    <name type="common">Tiger tail seahorse</name>
    <dbReference type="NCBI Taxonomy" id="109280"/>
    <lineage>
        <taxon>Eukaryota</taxon>
        <taxon>Metazoa</taxon>
        <taxon>Chordata</taxon>
        <taxon>Craniata</taxon>
        <taxon>Vertebrata</taxon>
        <taxon>Euteleostomi</taxon>
        <taxon>Actinopterygii</taxon>
        <taxon>Neopterygii</taxon>
        <taxon>Teleostei</taxon>
        <taxon>Neoteleostei</taxon>
        <taxon>Acanthomorphata</taxon>
        <taxon>Syngnathiaria</taxon>
        <taxon>Syngnathiformes</taxon>
        <taxon>Syngnathoidei</taxon>
        <taxon>Syngnathidae</taxon>
        <taxon>Hippocampus</taxon>
    </lineage>
</organism>
<dbReference type="Ensembl" id="ENSHCOT00000001274.1">
    <property type="protein sequence ID" value="ENSHCOP00000007869.1"/>
    <property type="gene ID" value="ENSHCOG00000009974.1"/>
</dbReference>
<keyword evidence="1" id="KW-0479">Metal-binding</keyword>
<comment type="function">
    <text evidence="6">DNA-binding transcription regulator that regulates endothelial cell proliferation and G1/S cell-cycle progression. Specifically binds the 5'-[AT]NTNN[GT]GGCA[AGT]-3' core DNA sequence and acts by modulating expression of pRB-E2F cell-cycle target genes.</text>
</comment>
<evidence type="ECO:0000256" key="1">
    <source>
        <dbReference type="ARBA" id="ARBA00022723"/>
    </source>
</evidence>
<evidence type="ECO:0000256" key="3">
    <source>
        <dbReference type="ARBA" id="ARBA00022833"/>
    </source>
</evidence>
<dbReference type="InterPro" id="IPR006612">
    <property type="entry name" value="THAP_Znf"/>
</dbReference>
<dbReference type="SMART" id="SM00980">
    <property type="entry name" value="THAP"/>
    <property type="match status" value="1"/>
</dbReference>
<dbReference type="SUPFAM" id="SSF57716">
    <property type="entry name" value="Glucocorticoid receptor-like (DNA-binding domain)"/>
    <property type="match status" value="1"/>
</dbReference>
<dbReference type="GeneTree" id="ENSGT01070000254302"/>
<name>A0A3Q3DBL0_HIPCM</name>
<dbReference type="InterPro" id="IPR026516">
    <property type="entry name" value="THAP1/10"/>
</dbReference>
<evidence type="ECO:0000313" key="9">
    <source>
        <dbReference type="Proteomes" id="UP000264820"/>
    </source>
</evidence>
<accession>A0A3Q3DBL0</accession>
<evidence type="ECO:0000256" key="2">
    <source>
        <dbReference type="ARBA" id="ARBA00022771"/>
    </source>
</evidence>
<keyword evidence="6" id="KW-0804">Transcription</keyword>
<keyword evidence="6" id="KW-0131">Cell cycle</keyword>
<keyword evidence="2 5" id="KW-0863">Zinc-finger</keyword>
<dbReference type="PANTHER" id="PTHR46600:SF7">
    <property type="entry name" value="SI:DKEY-228B2.6-RELATED"/>
    <property type="match status" value="1"/>
</dbReference>
<keyword evidence="6" id="KW-0175">Coiled coil</keyword>
<evidence type="ECO:0000256" key="6">
    <source>
        <dbReference type="RuleBase" id="RU369073"/>
    </source>
</evidence>
<dbReference type="Gene3D" id="6.20.210.20">
    <property type="entry name" value="THAP domain"/>
    <property type="match status" value="1"/>
</dbReference>
<dbReference type="PANTHER" id="PTHR46600">
    <property type="entry name" value="THAP DOMAIN-CONTAINING"/>
    <property type="match status" value="1"/>
</dbReference>
<dbReference type="Proteomes" id="UP000264820">
    <property type="component" value="Unplaced"/>
</dbReference>
<protein>
    <recommendedName>
        <fullName evidence="6">THAP domain-containing protein 1</fullName>
    </recommendedName>
</protein>
<proteinExistence type="inferred from homology"/>
<dbReference type="GO" id="GO:0001935">
    <property type="term" value="P:endothelial cell proliferation"/>
    <property type="evidence" value="ECO:0007669"/>
    <property type="project" value="UniProtKB-UniRule"/>
</dbReference>
<feature type="domain" description="THAP-type" evidence="7">
    <location>
        <begin position="1"/>
        <end position="82"/>
    </location>
</feature>
<dbReference type="GO" id="GO:0008270">
    <property type="term" value="F:zinc ion binding"/>
    <property type="evidence" value="ECO:0007669"/>
    <property type="project" value="UniProtKB-KW"/>
</dbReference>
<dbReference type="GO" id="GO:0000978">
    <property type="term" value="F:RNA polymerase II cis-regulatory region sequence-specific DNA binding"/>
    <property type="evidence" value="ECO:0007669"/>
    <property type="project" value="TreeGrafter"/>
</dbReference>
<dbReference type="OMA" id="RTREHWK"/>
<dbReference type="AlphaFoldDB" id="A0A3Q3DBL0"/>
<dbReference type="Pfam" id="PF05485">
    <property type="entry name" value="THAP"/>
    <property type="match status" value="1"/>
</dbReference>
<dbReference type="GO" id="GO:0005654">
    <property type="term" value="C:nucleoplasm"/>
    <property type="evidence" value="ECO:0007669"/>
    <property type="project" value="UniProtKB-SubCell"/>
</dbReference>
<keyword evidence="4 5" id="KW-0238">DNA-binding</keyword>
<keyword evidence="6" id="KW-0539">Nucleus</keyword>
<comment type="subcellular location">
    <subcellularLocation>
        <location evidence="6">Nucleus</location>
        <location evidence="6">Nucleoplasm</location>
    </subcellularLocation>
</comment>
<reference evidence="8" key="2">
    <citation type="submission" date="2025-09" db="UniProtKB">
        <authorList>
            <consortium name="Ensembl"/>
        </authorList>
    </citation>
    <scope>IDENTIFICATION</scope>
</reference>